<dbReference type="PATRIC" id="fig|573060.9.peg.2566"/>
<feature type="chain" id="PRO_5002955617" evidence="1">
    <location>
        <begin position="23"/>
        <end position="184"/>
    </location>
</feature>
<accession>C5T6J2</accession>
<keyword evidence="1" id="KW-0732">Signal</keyword>
<evidence type="ECO:0000256" key="1">
    <source>
        <dbReference type="SAM" id="SignalP"/>
    </source>
</evidence>
<sequence>MANFKKILAYIGMGLVTFSVTAEELTAPSAKPIERVLEKNNTWRVTISNRNNQPANLIYAVISRRNDHWVVDRFFKKPPLIPKTEQVELFAVTPDLQQWFNAFTDLISNCHFIEVRSSRYHSVCSSSLAEPQVGIGVARIFFGAGGKIPFGYTDKKVEAAINSINASQAEQKLLEFEKSLLDAQ</sequence>
<dbReference type="Proteomes" id="UP000003856">
    <property type="component" value="Unassembled WGS sequence"/>
</dbReference>
<evidence type="ECO:0000313" key="2">
    <source>
        <dbReference type="EMBL" id="EER59905.1"/>
    </source>
</evidence>
<organism evidence="2 3">
    <name type="scientific">Acidovorax delafieldii 2AN</name>
    <dbReference type="NCBI Taxonomy" id="573060"/>
    <lineage>
        <taxon>Bacteria</taxon>
        <taxon>Pseudomonadati</taxon>
        <taxon>Pseudomonadota</taxon>
        <taxon>Betaproteobacteria</taxon>
        <taxon>Burkholderiales</taxon>
        <taxon>Comamonadaceae</taxon>
        <taxon>Acidovorax</taxon>
    </lineage>
</organism>
<gene>
    <name evidence="2" type="ORF">AcdelDRAFT_2522</name>
</gene>
<name>C5T6J2_ACIDE</name>
<evidence type="ECO:0000313" key="3">
    <source>
        <dbReference type="Proteomes" id="UP000003856"/>
    </source>
</evidence>
<dbReference type="AlphaFoldDB" id="C5T6J2"/>
<dbReference type="OrthoDB" id="9133770at2"/>
<feature type="signal peptide" evidence="1">
    <location>
        <begin position="1"/>
        <end position="22"/>
    </location>
</feature>
<dbReference type="EMBL" id="ACQT01000087">
    <property type="protein sequence ID" value="EER59905.1"/>
    <property type="molecule type" value="Genomic_DNA"/>
</dbReference>
<keyword evidence="3" id="KW-1185">Reference proteome</keyword>
<dbReference type="RefSeq" id="WP_005797134.1">
    <property type="nucleotide sequence ID" value="NZ_ACQT01000087.1"/>
</dbReference>
<comment type="caution">
    <text evidence="2">The sequence shown here is derived from an EMBL/GenBank/DDBJ whole genome shotgun (WGS) entry which is preliminary data.</text>
</comment>
<reference evidence="2 3" key="1">
    <citation type="submission" date="2009-05" db="EMBL/GenBank/DDBJ databases">
        <title>The draft genome of Acidovorax delafieldii 2AN.</title>
        <authorList>
            <consortium name="US DOE Joint Genome Institute (JGI-PGF)"/>
            <person name="Lucas S."/>
            <person name="Copeland A."/>
            <person name="Lapidus A."/>
            <person name="Glavina del Rio T."/>
            <person name="Tice H."/>
            <person name="Bruce D."/>
            <person name="Goodwin L."/>
            <person name="Pitluck S."/>
            <person name="Larimer F."/>
            <person name="Land M.L."/>
            <person name="Hauser L."/>
            <person name="Shelobolina E.S."/>
            <person name="Picardal F."/>
            <person name="Roden E."/>
            <person name="Emerson D."/>
        </authorList>
    </citation>
    <scope>NUCLEOTIDE SEQUENCE [LARGE SCALE GENOMIC DNA]</scope>
    <source>
        <strain evidence="2 3">2AN</strain>
    </source>
</reference>
<protein>
    <submittedName>
        <fullName evidence="2">Uncharacterized protein</fullName>
    </submittedName>
</protein>
<proteinExistence type="predicted"/>